<organism evidence="6 7">
    <name type="scientific">Candidatus Kaiserbacteria bacterium RIFCSPHIGHO2_01_FULL_56_24</name>
    <dbReference type="NCBI Taxonomy" id="1798487"/>
    <lineage>
        <taxon>Bacteria</taxon>
        <taxon>Candidatus Kaiseribacteriota</taxon>
    </lineage>
</organism>
<dbReference type="AlphaFoldDB" id="A0A1F6DFN1"/>
<keyword evidence="2 5" id="KW-0812">Transmembrane</keyword>
<protein>
    <submittedName>
        <fullName evidence="6">Uncharacterized protein</fullName>
    </submittedName>
</protein>
<evidence type="ECO:0000256" key="2">
    <source>
        <dbReference type="ARBA" id="ARBA00022692"/>
    </source>
</evidence>
<dbReference type="InterPro" id="IPR019691">
    <property type="entry name" value="DUF2585"/>
</dbReference>
<name>A0A1F6DFN1_9BACT</name>
<sequence length="187" mass="20743">MQRTLWIIAGILGLLLVHAGLLFFMGQPLVCECAQVSFWYGGAALDPQNSQQFADWYSLSHIIHGIFFYALLTFLFPRLPLSVRILGAMAIEMSWELFENTDMVINHYRQQALAEGYSGDSVLNSLGDVVCAGVGAFAASRLRVWMTIALVIALELLALYAIHDNLTLNIIQFIHPIDAIGAWQASI</sequence>
<dbReference type="EMBL" id="MFLA01000016">
    <property type="protein sequence ID" value="OGG59822.1"/>
    <property type="molecule type" value="Genomic_DNA"/>
</dbReference>
<keyword evidence="4 5" id="KW-0472">Membrane</keyword>
<dbReference type="Proteomes" id="UP000176377">
    <property type="component" value="Unassembled WGS sequence"/>
</dbReference>
<comment type="caution">
    <text evidence="6">The sequence shown here is derived from an EMBL/GenBank/DDBJ whole genome shotgun (WGS) entry which is preliminary data.</text>
</comment>
<proteinExistence type="predicted"/>
<evidence type="ECO:0000256" key="4">
    <source>
        <dbReference type="ARBA" id="ARBA00023136"/>
    </source>
</evidence>
<reference evidence="6 7" key="1">
    <citation type="journal article" date="2016" name="Nat. Commun.">
        <title>Thousands of microbial genomes shed light on interconnected biogeochemical processes in an aquifer system.</title>
        <authorList>
            <person name="Anantharaman K."/>
            <person name="Brown C.T."/>
            <person name="Hug L.A."/>
            <person name="Sharon I."/>
            <person name="Castelle C.J."/>
            <person name="Probst A.J."/>
            <person name="Thomas B.C."/>
            <person name="Singh A."/>
            <person name="Wilkins M.J."/>
            <person name="Karaoz U."/>
            <person name="Brodie E.L."/>
            <person name="Williams K.H."/>
            <person name="Hubbard S.S."/>
            <person name="Banfield J.F."/>
        </authorList>
    </citation>
    <scope>NUCLEOTIDE SEQUENCE [LARGE SCALE GENOMIC DNA]</scope>
</reference>
<evidence type="ECO:0000256" key="5">
    <source>
        <dbReference type="SAM" id="Phobius"/>
    </source>
</evidence>
<evidence type="ECO:0000313" key="6">
    <source>
        <dbReference type="EMBL" id="OGG59822.1"/>
    </source>
</evidence>
<accession>A0A1F6DFN1</accession>
<evidence type="ECO:0000256" key="3">
    <source>
        <dbReference type="ARBA" id="ARBA00022989"/>
    </source>
</evidence>
<feature type="transmembrane region" description="Helical" evidence="5">
    <location>
        <begin position="144"/>
        <end position="163"/>
    </location>
</feature>
<dbReference type="GO" id="GO:0005886">
    <property type="term" value="C:plasma membrane"/>
    <property type="evidence" value="ECO:0007669"/>
    <property type="project" value="InterPro"/>
</dbReference>
<keyword evidence="1" id="KW-1003">Cell membrane</keyword>
<feature type="transmembrane region" description="Helical" evidence="5">
    <location>
        <begin position="57"/>
        <end position="76"/>
    </location>
</feature>
<dbReference type="Pfam" id="PF10755">
    <property type="entry name" value="DUF2585"/>
    <property type="match status" value="1"/>
</dbReference>
<evidence type="ECO:0000256" key="1">
    <source>
        <dbReference type="ARBA" id="ARBA00022475"/>
    </source>
</evidence>
<gene>
    <name evidence="6" type="ORF">A2765_04515</name>
</gene>
<evidence type="ECO:0000313" key="7">
    <source>
        <dbReference type="Proteomes" id="UP000176377"/>
    </source>
</evidence>
<keyword evidence="3 5" id="KW-1133">Transmembrane helix</keyword>